<dbReference type="Gene3D" id="2.40.360.20">
    <property type="match status" value="1"/>
</dbReference>
<dbReference type="EMBL" id="JAYDYW010000010">
    <property type="protein sequence ID" value="MEE1674864.1"/>
    <property type="molecule type" value="Genomic_DNA"/>
</dbReference>
<comment type="caution">
    <text evidence="2">The sequence shown here is derived from an EMBL/GenBank/DDBJ whole genome shotgun (WGS) entry which is preliminary data.</text>
</comment>
<keyword evidence="1" id="KW-0732">Signal</keyword>
<dbReference type="Proteomes" id="UP001310248">
    <property type="component" value="Unassembled WGS sequence"/>
</dbReference>
<evidence type="ECO:0000313" key="3">
    <source>
        <dbReference type="Proteomes" id="UP001310248"/>
    </source>
</evidence>
<accession>A0ABU7G620</accession>
<reference evidence="2 3" key="2">
    <citation type="submission" date="2023-12" db="EMBL/GenBank/DDBJ databases">
        <authorList>
            <consortium name="Cladostephus spongiosus"/>
            <person name="Lorente B."/>
            <person name="Cabral C."/>
            <person name="Frias J."/>
            <person name="Faria J."/>
            <person name="Toubarro D."/>
        </authorList>
    </citation>
    <scope>NUCLEOTIDE SEQUENCE [LARGE SCALE GENOMIC DNA]</scope>
    <source>
        <strain evidence="2 3">ZMCS4</strain>
    </source>
</reference>
<dbReference type="RefSeq" id="WP_329775902.1">
    <property type="nucleotide sequence ID" value="NZ_JAYDYW010000010.1"/>
</dbReference>
<dbReference type="InterPro" id="IPR021457">
    <property type="entry name" value="DUF3108"/>
</dbReference>
<feature type="chain" id="PRO_5045176383" evidence="1">
    <location>
        <begin position="21"/>
        <end position="250"/>
    </location>
</feature>
<evidence type="ECO:0000313" key="2">
    <source>
        <dbReference type="EMBL" id="MEE1674864.1"/>
    </source>
</evidence>
<protein>
    <submittedName>
        <fullName evidence="2">DUF3108 domain-containing protein</fullName>
    </submittedName>
</protein>
<name>A0ABU7G620_9ALTE</name>
<reference evidence="3" key="1">
    <citation type="submission" date="2023-07" db="EMBL/GenBank/DDBJ databases">
        <title>Draft genome sequence of Agarivorans aestuarii strain ZMCS4, a CAZymes producing bacteria isolated from the marine brown algae Clodostephus spongiosus.</title>
        <authorList>
            <person name="Lorente B."/>
            <person name="Cabral C."/>
            <person name="Frias J."/>
            <person name="Faria J."/>
            <person name="Toubarro D."/>
        </authorList>
    </citation>
    <scope>NUCLEOTIDE SEQUENCE [LARGE SCALE GENOMIC DNA]</scope>
    <source>
        <strain evidence="3">ZMCS4</strain>
    </source>
</reference>
<dbReference type="Pfam" id="PF11306">
    <property type="entry name" value="DUF3108"/>
    <property type="match status" value="1"/>
</dbReference>
<sequence>MSLSKAIALSALLVSTASLAEVLPFEAEYRADFKGIPIAKGYRQLIDLGNDTFQIKSIGTALAGGLKYDDTSRFTYHQQDVKTLGFVLKQSSLFSTTNVTGHPDRKGGLIVDVDGERHHFEAPDNVHQLMDAAGFSVQLQNDLKKGLTDLDYHYNVIDEVDNYRFTVVAEETVETILGTFEALKVEQKKREGRSTWLWLAPELDYHLVKAEIIRNGKSWATLEATRIDIVEPEKPMLVKQTATNEAEISN</sequence>
<gene>
    <name evidence="2" type="ORF">SNR37_000183</name>
</gene>
<proteinExistence type="predicted"/>
<evidence type="ECO:0000256" key="1">
    <source>
        <dbReference type="SAM" id="SignalP"/>
    </source>
</evidence>
<organism evidence="2 3">
    <name type="scientific">Agarivorans aestuarii</name>
    <dbReference type="NCBI Taxonomy" id="1563703"/>
    <lineage>
        <taxon>Bacteria</taxon>
        <taxon>Pseudomonadati</taxon>
        <taxon>Pseudomonadota</taxon>
        <taxon>Gammaproteobacteria</taxon>
        <taxon>Alteromonadales</taxon>
        <taxon>Alteromonadaceae</taxon>
        <taxon>Agarivorans</taxon>
    </lineage>
</organism>
<feature type="signal peptide" evidence="1">
    <location>
        <begin position="1"/>
        <end position="20"/>
    </location>
</feature>
<keyword evidence="3" id="KW-1185">Reference proteome</keyword>